<organism evidence="14 15">
    <name type="scientific">Terrabacter terrae</name>
    <dbReference type="NCBI Taxonomy" id="318434"/>
    <lineage>
        <taxon>Bacteria</taxon>
        <taxon>Bacillati</taxon>
        <taxon>Actinomycetota</taxon>
        <taxon>Actinomycetes</taxon>
        <taxon>Micrococcales</taxon>
        <taxon>Intrasporangiaceae</taxon>
        <taxon>Terrabacter</taxon>
    </lineage>
</organism>
<comment type="catalytic activity">
    <reaction evidence="1">
        <text>ATP + protein L-histidine = ADP + protein N-phospho-L-histidine.</text>
        <dbReference type="EC" id="2.7.13.3"/>
    </reaction>
</comment>
<dbReference type="CDD" id="cd00082">
    <property type="entry name" value="HisKA"/>
    <property type="match status" value="1"/>
</dbReference>
<feature type="transmembrane region" description="Helical" evidence="11">
    <location>
        <begin position="87"/>
        <end position="108"/>
    </location>
</feature>
<evidence type="ECO:0000313" key="14">
    <source>
        <dbReference type="EMBL" id="GAA2027093.1"/>
    </source>
</evidence>
<dbReference type="EMBL" id="BAAANB010000006">
    <property type="protein sequence ID" value="GAA2027093.1"/>
    <property type="molecule type" value="Genomic_DNA"/>
</dbReference>
<accession>A0ABN2U2J2</accession>
<dbReference type="PANTHER" id="PTHR43547">
    <property type="entry name" value="TWO-COMPONENT HISTIDINE KINASE"/>
    <property type="match status" value="1"/>
</dbReference>
<evidence type="ECO:0000256" key="10">
    <source>
        <dbReference type="SAM" id="MobiDB-lite"/>
    </source>
</evidence>
<comment type="caution">
    <text evidence="14">The sequence shown here is derived from an EMBL/GenBank/DDBJ whole genome shotgun (WGS) entry which is preliminary data.</text>
</comment>
<evidence type="ECO:0000259" key="13">
    <source>
        <dbReference type="PROSITE" id="PS50885"/>
    </source>
</evidence>
<feature type="transmembrane region" description="Helical" evidence="11">
    <location>
        <begin position="32"/>
        <end position="54"/>
    </location>
</feature>
<evidence type="ECO:0000256" key="11">
    <source>
        <dbReference type="SAM" id="Phobius"/>
    </source>
</evidence>
<dbReference type="GO" id="GO:0016301">
    <property type="term" value="F:kinase activity"/>
    <property type="evidence" value="ECO:0007669"/>
    <property type="project" value="UniProtKB-KW"/>
</dbReference>
<keyword evidence="9" id="KW-0902">Two-component regulatory system</keyword>
<dbReference type="PROSITE" id="PS50109">
    <property type="entry name" value="HIS_KIN"/>
    <property type="match status" value="1"/>
</dbReference>
<dbReference type="SUPFAM" id="SSF55874">
    <property type="entry name" value="ATPase domain of HSP90 chaperone/DNA topoisomerase II/histidine kinase"/>
    <property type="match status" value="1"/>
</dbReference>
<gene>
    <name evidence="14" type="ORF">GCM10009740_15980</name>
</gene>
<proteinExistence type="predicted"/>
<feature type="region of interest" description="Disordered" evidence="10">
    <location>
        <begin position="386"/>
        <end position="427"/>
    </location>
</feature>
<dbReference type="PANTHER" id="PTHR43547:SF2">
    <property type="entry name" value="HYBRID SIGNAL TRANSDUCTION HISTIDINE KINASE C"/>
    <property type="match status" value="1"/>
</dbReference>
<dbReference type="SMART" id="SM00304">
    <property type="entry name" value="HAMP"/>
    <property type="match status" value="1"/>
</dbReference>
<evidence type="ECO:0000256" key="9">
    <source>
        <dbReference type="ARBA" id="ARBA00023012"/>
    </source>
</evidence>
<dbReference type="PRINTS" id="PR00344">
    <property type="entry name" value="BCTRLSENSOR"/>
</dbReference>
<evidence type="ECO:0000256" key="2">
    <source>
        <dbReference type="ARBA" id="ARBA00004236"/>
    </source>
</evidence>
<feature type="compositionally biased region" description="Low complexity" evidence="10">
    <location>
        <begin position="396"/>
        <end position="415"/>
    </location>
</feature>
<feature type="domain" description="Histidine kinase" evidence="12">
    <location>
        <begin position="171"/>
        <end position="388"/>
    </location>
</feature>
<dbReference type="Pfam" id="PF02518">
    <property type="entry name" value="HATPase_c"/>
    <property type="match status" value="1"/>
</dbReference>
<sequence length="427" mass="44635">MSPPTGGRSGAVGRRWSGVRRAWGTQGLATKLMAALVAVLVASIVTAAVVAALVGPPIFHEHLIEAGHAADSPELTHIEEAYRDSSLTSLGIALVVAVGCASVVAWYVSRRLQAPLGALTRAAREVSRGHYDRRVALTGASRELDTLAEAFNTMAARLEQVEDTRRQLLSDLAHEMRTPVATVRAYSEGLQDGVVGWDENVAAVLLDQSDRLGRLADDLDDVSRAEEGRIPLDLRPSRVGDLVWSAADAARAAYQLKGVNLVVDADPAAGLTVDVDAQRFGQISANLLGNALRHTAAGGTVTLAALRVDAEVDIRVTDNGEGIPPEQLPHVFERFYRGDTARDRAHGGSGIGLTISKALADALGGSLTAASPGTGEGSTFTVTLPITSIGRPPRPTTTEAATEAATAAGRTGARRSTPPSPGPQEMP</sequence>
<feature type="domain" description="HAMP" evidence="13">
    <location>
        <begin position="110"/>
        <end position="163"/>
    </location>
</feature>
<dbReference type="SMART" id="SM00388">
    <property type="entry name" value="HisKA"/>
    <property type="match status" value="1"/>
</dbReference>
<evidence type="ECO:0000256" key="4">
    <source>
        <dbReference type="ARBA" id="ARBA00022553"/>
    </source>
</evidence>
<keyword evidence="15" id="KW-1185">Reference proteome</keyword>
<dbReference type="PROSITE" id="PS50885">
    <property type="entry name" value="HAMP"/>
    <property type="match status" value="1"/>
</dbReference>
<dbReference type="SUPFAM" id="SSF158472">
    <property type="entry name" value="HAMP domain-like"/>
    <property type="match status" value="1"/>
</dbReference>
<dbReference type="InterPro" id="IPR036890">
    <property type="entry name" value="HATPase_C_sf"/>
</dbReference>
<evidence type="ECO:0000256" key="8">
    <source>
        <dbReference type="ARBA" id="ARBA00022989"/>
    </source>
</evidence>
<dbReference type="EC" id="2.7.13.3" evidence="3"/>
<dbReference type="Gene3D" id="3.30.565.10">
    <property type="entry name" value="Histidine kinase-like ATPase, C-terminal domain"/>
    <property type="match status" value="1"/>
</dbReference>
<dbReference type="Pfam" id="PF00512">
    <property type="entry name" value="HisKA"/>
    <property type="match status" value="1"/>
</dbReference>
<evidence type="ECO:0000259" key="12">
    <source>
        <dbReference type="PROSITE" id="PS50109"/>
    </source>
</evidence>
<evidence type="ECO:0000256" key="5">
    <source>
        <dbReference type="ARBA" id="ARBA00022679"/>
    </source>
</evidence>
<dbReference type="InterPro" id="IPR003661">
    <property type="entry name" value="HisK_dim/P_dom"/>
</dbReference>
<evidence type="ECO:0000256" key="7">
    <source>
        <dbReference type="ARBA" id="ARBA00022777"/>
    </source>
</evidence>
<protein>
    <recommendedName>
        <fullName evidence="3">histidine kinase</fullName>
        <ecNumber evidence="3">2.7.13.3</ecNumber>
    </recommendedName>
</protein>
<evidence type="ECO:0000313" key="15">
    <source>
        <dbReference type="Proteomes" id="UP001501285"/>
    </source>
</evidence>
<dbReference type="InterPro" id="IPR005467">
    <property type="entry name" value="His_kinase_dom"/>
</dbReference>
<dbReference type="SUPFAM" id="SSF47384">
    <property type="entry name" value="Homodimeric domain of signal transducing histidine kinase"/>
    <property type="match status" value="1"/>
</dbReference>
<evidence type="ECO:0000256" key="3">
    <source>
        <dbReference type="ARBA" id="ARBA00012438"/>
    </source>
</evidence>
<name>A0ABN2U2J2_9MICO</name>
<dbReference type="SMART" id="SM00387">
    <property type="entry name" value="HATPase_c"/>
    <property type="match status" value="1"/>
</dbReference>
<keyword evidence="7 14" id="KW-0418">Kinase</keyword>
<dbReference type="CDD" id="cd06225">
    <property type="entry name" value="HAMP"/>
    <property type="match status" value="1"/>
</dbReference>
<dbReference type="Gene3D" id="1.10.287.130">
    <property type="match status" value="1"/>
</dbReference>
<comment type="subcellular location">
    <subcellularLocation>
        <location evidence="2">Cell membrane</location>
    </subcellularLocation>
</comment>
<dbReference type="InterPro" id="IPR003660">
    <property type="entry name" value="HAMP_dom"/>
</dbReference>
<feature type="compositionally biased region" description="Pro residues" evidence="10">
    <location>
        <begin position="418"/>
        <end position="427"/>
    </location>
</feature>
<evidence type="ECO:0000256" key="6">
    <source>
        <dbReference type="ARBA" id="ARBA00022692"/>
    </source>
</evidence>
<dbReference type="Proteomes" id="UP001501285">
    <property type="component" value="Unassembled WGS sequence"/>
</dbReference>
<dbReference type="InterPro" id="IPR003594">
    <property type="entry name" value="HATPase_dom"/>
</dbReference>
<dbReference type="Gene3D" id="6.10.340.10">
    <property type="match status" value="1"/>
</dbReference>
<keyword evidence="5" id="KW-0808">Transferase</keyword>
<dbReference type="Pfam" id="PF00672">
    <property type="entry name" value="HAMP"/>
    <property type="match status" value="1"/>
</dbReference>
<dbReference type="InterPro" id="IPR004358">
    <property type="entry name" value="Sig_transdc_His_kin-like_C"/>
</dbReference>
<keyword evidence="4" id="KW-0597">Phosphoprotein</keyword>
<keyword evidence="6 11" id="KW-0812">Transmembrane</keyword>
<dbReference type="InterPro" id="IPR036097">
    <property type="entry name" value="HisK_dim/P_sf"/>
</dbReference>
<evidence type="ECO:0000256" key="1">
    <source>
        <dbReference type="ARBA" id="ARBA00000085"/>
    </source>
</evidence>
<keyword evidence="8 11" id="KW-1133">Transmembrane helix</keyword>
<dbReference type="CDD" id="cd00075">
    <property type="entry name" value="HATPase"/>
    <property type="match status" value="1"/>
</dbReference>
<reference evidence="14 15" key="1">
    <citation type="journal article" date="2019" name="Int. J. Syst. Evol. Microbiol.">
        <title>The Global Catalogue of Microorganisms (GCM) 10K type strain sequencing project: providing services to taxonomists for standard genome sequencing and annotation.</title>
        <authorList>
            <consortium name="The Broad Institute Genomics Platform"/>
            <consortium name="The Broad Institute Genome Sequencing Center for Infectious Disease"/>
            <person name="Wu L."/>
            <person name="Ma J."/>
        </authorList>
    </citation>
    <scope>NUCLEOTIDE SEQUENCE [LARGE SCALE GENOMIC DNA]</scope>
    <source>
        <strain evidence="14 15">JCM 14283</strain>
    </source>
</reference>
<keyword evidence="11" id="KW-0472">Membrane</keyword>